<accession>A0ACC2PHG8</accession>
<proteinExistence type="predicted"/>
<comment type="caution">
    <text evidence="1">The sequence shown here is derived from an EMBL/GenBank/DDBJ whole genome shotgun (WGS) entry which is preliminary data.</text>
</comment>
<organism evidence="1 2">
    <name type="scientific">Eretmocerus hayati</name>
    <dbReference type="NCBI Taxonomy" id="131215"/>
    <lineage>
        <taxon>Eukaryota</taxon>
        <taxon>Metazoa</taxon>
        <taxon>Ecdysozoa</taxon>
        <taxon>Arthropoda</taxon>
        <taxon>Hexapoda</taxon>
        <taxon>Insecta</taxon>
        <taxon>Pterygota</taxon>
        <taxon>Neoptera</taxon>
        <taxon>Endopterygota</taxon>
        <taxon>Hymenoptera</taxon>
        <taxon>Apocrita</taxon>
        <taxon>Proctotrupomorpha</taxon>
        <taxon>Chalcidoidea</taxon>
        <taxon>Aphelinidae</taxon>
        <taxon>Aphelininae</taxon>
        <taxon>Eretmocerus</taxon>
    </lineage>
</organism>
<protein>
    <submittedName>
        <fullName evidence="1">Uncharacterized protein</fullName>
    </submittedName>
</protein>
<gene>
    <name evidence="1" type="ORF">QAD02_016997</name>
</gene>
<name>A0ACC2PHG8_9HYME</name>
<evidence type="ECO:0000313" key="1">
    <source>
        <dbReference type="EMBL" id="KAJ8681210.1"/>
    </source>
</evidence>
<keyword evidence="2" id="KW-1185">Reference proteome</keyword>
<evidence type="ECO:0000313" key="2">
    <source>
        <dbReference type="Proteomes" id="UP001239111"/>
    </source>
</evidence>
<dbReference type="EMBL" id="CM056742">
    <property type="protein sequence ID" value="KAJ8681210.1"/>
    <property type="molecule type" value="Genomic_DNA"/>
</dbReference>
<dbReference type="Proteomes" id="UP001239111">
    <property type="component" value="Chromosome 2"/>
</dbReference>
<reference evidence="1" key="1">
    <citation type="submission" date="2023-04" db="EMBL/GenBank/DDBJ databases">
        <title>A chromosome-level genome assembly of the parasitoid wasp Eretmocerus hayati.</title>
        <authorList>
            <person name="Zhong Y."/>
            <person name="Liu S."/>
            <person name="Liu Y."/>
        </authorList>
    </citation>
    <scope>NUCLEOTIDE SEQUENCE</scope>
    <source>
        <strain evidence="1">ZJU_SS_LIU_2023</strain>
    </source>
</reference>
<sequence length="416" mass="46804">MSRATSAEGQFEIESDQAVYFPKRILGNDSYVFAACKKNINLSGINCKIHWVRLRPENTVELLKTCLFQKAPSGITNFLYKLHPLSLDLLGDDRTIIISWITWNDKVTMKQRVSIVNMSNCNTKDLQFTSSDKYLENLTLGNIVPYSTQFDIFTSDKKCGSWNKCILSYDDSGLLKHKSRFNISAAHFNVFPISRLSSEKGFVAYTESKSTNHNSTSLAVYFRSPSAETMVPLGEYWYGITDSPPITSNANLMFTICEKQMMMSGGMQNSLIHCIQLGKESANYTSDFKKIFSESFNGLKAGAVFNFRQGGFLMLILDCDGYLEPSCKTFTLYKVKQSVSMSSHHKMTTLHKGLSNVACSGELHDLKIIANETDDKYCFHILCASELMVGGDILKKLVYFKKLCFFKLLIALGVPT</sequence>